<comment type="caution">
    <text evidence="9">The sequence shown here is derived from an EMBL/GenBank/DDBJ whole genome shotgun (WGS) entry which is preliminary data.</text>
</comment>
<dbReference type="Gene3D" id="2.20.110.10">
    <property type="entry name" value="Histone H3 K4-specific methyltransferase SET7/9 N-terminal domain"/>
    <property type="match status" value="2"/>
</dbReference>
<evidence type="ECO:0000256" key="1">
    <source>
        <dbReference type="ARBA" id="ARBA00022723"/>
    </source>
</evidence>
<evidence type="ECO:0000256" key="2">
    <source>
        <dbReference type="ARBA" id="ARBA00022737"/>
    </source>
</evidence>
<dbReference type="InterPro" id="IPR003409">
    <property type="entry name" value="MORN"/>
</dbReference>
<keyword evidence="3 5" id="KW-0863">Zinc-finger</keyword>
<dbReference type="InterPro" id="IPR002893">
    <property type="entry name" value="Znf_MYND"/>
</dbReference>
<dbReference type="Gene3D" id="6.10.140.2220">
    <property type="match status" value="1"/>
</dbReference>
<feature type="region of interest" description="Disordered" evidence="7">
    <location>
        <begin position="283"/>
        <end position="355"/>
    </location>
</feature>
<keyword evidence="1" id="KW-0479">Metal-binding</keyword>
<dbReference type="Proteomes" id="UP001165060">
    <property type="component" value="Unassembled WGS sequence"/>
</dbReference>
<name>A0ABQ6NCV9_9STRA</name>
<evidence type="ECO:0000256" key="5">
    <source>
        <dbReference type="PROSITE-ProRule" id="PRU00134"/>
    </source>
</evidence>
<evidence type="ECO:0000313" key="9">
    <source>
        <dbReference type="EMBL" id="GMI58333.1"/>
    </source>
</evidence>
<keyword evidence="10" id="KW-1185">Reference proteome</keyword>
<feature type="coiled-coil region" evidence="6">
    <location>
        <begin position="144"/>
        <end position="178"/>
    </location>
</feature>
<dbReference type="PANTHER" id="PTHR43215">
    <property type="entry name" value="RADIAL SPOKE HEAD 1 HOMOLOG"/>
    <property type="match status" value="1"/>
</dbReference>
<evidence type="ECO:0000256" key="6">
    <source>
        <dbReference type="SAM" id="Coils"/>
    </source>
</evidence>
<accession>A0ABQ6NCV9</accession>
<feature type="compositionally biased region" description="Acidic residues" evidence="7">
    <location>
        <begin position="283"/>
        <end position="321"/>
    </location>
</feature>
<gene>
    <name evidence="9" type="ORF">TeGR_g8952</name>
</gene>
<protein>
    <recommendedName>
        <fullName evidence="8">MYND-type domain-containing protein</fullName>
    </recommendedName>
</protein>
<dbReference type="SUPFAM" id="SSF82185">
    <property type="entry name" value="Histone H3 K4-specific methyltransferase SET7/9 N-terminal domain"/>
    <property type="match status" value="1"/>
</dbReference>
<evidence type="ECO:0000256" key="7">
    <source>
        <dbReference type="SAM" id="MobiDB-lite"/>
    </source>
</evidence>
<dbReference type="PROSITE" id="PS01360">
    <property type="entry name" value="ZF_MYND_1"/>
    <property type="match status" value="1"/>
</dbReference>
<evidence type="ECO:0000259" key="8">
    <source>
        <dbReference type="PROSITE" id="PS50865"/>
    </source>
</evidence>
<evidence type="ECO:0000313" key="10">
    <source>
        <dbReference type="Proteomes" id="UP001165060"/>
    </source>
</evidence>
<dbReference type="PROSITE" id="PS50865">
    <property type="entry name" value="ZF_MYND_2"/>
    <property type="match status" value="1"/>
</dbReference>
<evidence type="ECO:0000256" key="3">
    <source>
        <dbReference type="ARBA" id="ARBA00022771"/>
    </source>
</evidence>
<dbReference type="SUPFAM" id="SSF144232">
    <property type="entry name" value="HIT/MYND zinc finger-like"/>
    <property type="match status" value="1"/>
</dbReference>
<organism evidence="9 10">
    <name type="scientific">Tetraparma gracilis</name>
    <dbReference type="NCBI Taxonomy" id="2962635"/>
    <lineage>
        <taxon>Eukaryota</taxon>
        <taxon>Sar</taxon>
        <taxon>Stramenopiles</taxon>
        <taxon>Ochrophyta</taxon>
        <taxon>Bolidophyceae</taxon>
        <taxon>Parmales</taxon>
        <taxon>Triparmaceae</taxon>
        <taxon>Tetraparma</taxon>
    </lineage>
</organism>
<dbReference type="Pfam" id="PF01753">
    <property type="entry name" value="zf-MYND"/>
    <property type="match status" value="1"/>
</dbReference>
<reference evidence="9 10" key="1">
    <citation type="journal article" date="2023" name="Commun. Biol.">
        <title>Genome analysis of Parmales, the sister group of diatoms, reveals the evolutionary specialization of diatoms from phago-mixotrophs to photoautotrophs.</title>
        <authorList>
            <person name="Ban H."/>
            <person name="Sato S."/>
            <person name="Yoshikawa S."/>
            <person name="Yamada K."/>
            <person name="Nakamura Y."/>
            <person name="Ichinomiya M."/>
            <person name="Sato N."/>
            <person name="Blanc-Mathieu R."/>
            <person name="Endo H."/>
            <person name="Kuwata A."/>
            <person name="Ogata H."/>
        </authorList>
    </citation>
    <scope>NUCLEOTIDE SEQUENCE [LARGE SCALE GENOMIC DNA]</scope>
</reference>
<dbReference type="PANTHER" id="PTHR43215:SF14">
    <property type="entry name" value="RADIAL SPOKE HEAD 1 HOMOLOG"/>
    <property type="match status" value="1"/>
</dbReference>
<sequence>MPRCEVCGASKPENPAKHQALLRCTRCRSVFYCGVGCQKADWKAAHKIVCGKPPSSPVLPLKPNSTSTLSLLTSLPTPPKETKSCGHLCSPNNLPACCACSDTRPILPSYPSYVDGVGHTETAARDDHYCPICNTKNYDRWVRKVAEETRLKKLADDARKAEQDRAAQLAERDRIKAAALGSSTINYSNGDVYVGETLDGERHGQGRMDYALSDEDVIYYEGGWANGKHSGRGKKQWLDDLWYEGEWRDNMMHGVGTCHMNAVDVMHGHFEFDEFCYAIEPEEGEEQGEEGGEGEGEGEGEEAGEGEGEEEGGEEGEEEGGGESLSAAWERMSQSGTAKRLAVAYTQRESAAQRL</sequence>
<keyword evidence="2" id="KW-0677">Repeat</keyword>
<keyword evidence="4" id="KW-0862">Zinc</keyword>
<dbReference type="SMART" id="SM00698">
    <property type="entry name" value="MORN"/>
    <property type="match status" value="3"/>
</dbReference>
<dbReference type="EMBL" id="BRYB01006468">
    <property type="protein sequence ID" value="GMI58333.1"/>
    <property type="molecule type" value="Genomic_DNA"/>
</dbReference>
<proteinExistence type="predicted"/>
<evidence type="ECO:0000256" key="4">
    <source>
        <dbReference type="ARBA" id="ARBA00022833"/>
    </source>
</evidence>
<feature type="domain" description="MYND-type" evidence="8">
    <location>
        <begin position="4"/>
        <end position="50"/>
    </location>
</feature>
<keyword evidence="6" id="KW-0175">Coiled coil</keyword>
<dbReference type="Pfam" id="PF02493">
    <property type="entry name" value="MORN"/>
    <property type="match status" value="3"/>
</dbReference>